<dbReference type="STRING" id="13706.A0A1X2H614"/>
<keyword evidence="4" id="KW-1185">Reference proteome</keyword>
<feature type="region of interest" description="Disordered" evidence="1">
    <location>
        <begin position="130"/>
        <end position="173"/>
    </location>
</feature>
<dbReference type="InterPro" id="IPR024555">
    <property type="entry name" value="PX-associated"/>
</dbReference>
<protein>
    <recommendedName>
        <fullName evidence="2">PX domain-containing protein</fullName>
    </recommendedName>
</protein>
<feature type="compositionally biased region" description="Acidic residues" evidence="1">
    <location>
        <begin position="757"/>
        <end position="769"/>
    </location>
</feature>
<dbReference type="OMA" id="QLWQDPE"/>
<evidence type="ECO:0000259" key="2">
    <source>
        <dbReference type="PROSITE" id="PS50195"/>
    </source>
</evidence>
<dbReference type="AlphaFoldDB" id="A0A1X2H614"/>
<dbReference type="Proteomes" id="UP000242180">
    <property type="component" value="Unassembled WGS sequence"/>
</dbReference>
<dbReference type="Pfam" id="PF00787">
    <property type="entry name" value="PX"/>
    <property type="match status" value="1"/>
</dbReference>
<dbReference type="Pfam" id="PF12828">
    <property type="entry name" value="PXB"/>
    <property type="match status" value="1"/>
</dbReference>
<dbReference type="InterPro" id="IPR047168">
    <property type="entry name" value="LEC1-like"/>
</dbReference>
<dbReference type="OrthoDB" id="2117459at2759"/>
<name>A0A1X2H614_SYNRA</name>
<proteinExistence type="predicted"/>
<evidence type="ECO:0000256" key="1">
    <source>
        <dbReference type="SAM" id="MobiDB-lite"/>
    </source>
</evidence>
<comment type="caution">
    <text evidence="3">The sequence shown here is derived from an EMBL/GenBank/DDBJ whole genome shotgun (WGS) entry which is preliminary data.</text>
</comment>
<dbReference type="InterPro" id="IPR001683">
    <property type="entry name" value="PX_dom"/>
</dbReference>
<evidence type="ECO:0000313" key="4">
    <source>
        <dbReference type="Proteomes" id="UP000242180"/>
    </source>
</evidence>
<feature type="compositionally biased region" description="Basic and acidic residues" evidence="1">
    <location>
        <begin position="161"/>
        <end position="173"/>
    </location>
</feature>
<organism evidence="3 4">
    <name type="scientific">Syncephalastrum racemosum</name>
    <name type="common">Filamentous fungus</name>
    <dbReference type="NCBI Taxonomy" id="13706"/>
    <lineage>
        <taxon>Eukaryota</taxon>
        <taxon>Fungi</taxon>
        <taxon>Fungi incertae sedis</taxon>
        <taxon>Mucoromycota</taxon>
        <taxon>Mucoromycotina</taxon>
        <taxon>Mucoromycetes</taxon>
        <taxon>Mucorales</taxon>
        <taxon>Syncephalastraceae</taxon>
        <taxon>Syncephalastrum</taxon>
    </lineage>
</organism>
<dbReference type="SMART" id="SM00312">
    <property type="entry name" value="PX"/>
    <property type="match status" value="1"/>
</dbReference>
<sequence>MDLTPKQLHYFKRQLLSLQLREELDVMLACPDLTPLLGEKAITPESRFPFLRYVFQHIVVEFPLLKSGRQDDFWQRCHEFLQEFRKVQLSTYVPSQADASQRLTMMRKLEKTLILALNVGIKTVQGQEESIKVTPDDLQTASDTSSVHSSTHKATDQTTEDGSHTGSDDGIKKAQLDQPIDVNVVLVRHVRPGRFRAHAEFIVKATYGSTTYHVARRHGQFRQLYDRLRADFPAKVPLVPTKAAKDNSTLYREKDRLMLRAYLRRIVAKPKLARHPALFEFLTTDPIQLSDAEQKDVQDRIIADDKRAEQERLFRQEIDDRVVALNDLLEMLKKQVMQPGGLVNVIETIKATELLKDLPDSLRQAFEWGRINFAFTLHKNFVTDDSATENIATLKRTHGFMPYRTMATILKLSNPMAIVKGVLDLFLAQPLGGRSLFQRIILANMQDDAKSLQKDIEALERKIDDPILCAKVANAVSTPLGDDEEARTSGSPMMETLTLLQRDDVAPPLGPEQILKIAQVHPDYKNNAKARKRVKQLHALWVLQARKREQELLMTLVFQGITGELLKELFAIFYQPLAQVYKAANIGESIQHLAAFVDDLLELIDSLDVEVGTNTVEPFVALVQRHEQNFYQFVHRVHAQDTSHLFDELIAYVDHVLSSIAHGILPGERLDLDKTVRTANVPAEAYPALRAEIDALCEHRRQQKLQHLRRTRRKVAGTTAAREDYDDLLKLLPEGIDAMGIIDDIAEIDEHDASRSDDDEDDEIEDEDGASVRSMASSGSGGGSSCSKSSGMGGGSDSALSLGSAEGPKLEWIPKIVPFFVNDVQKMMDGALRQSAIQKTT</sequence>
<dbReference type="PANTHER" id="PTHR47185:SF1">
    <property type="entry name" value="PX DOMAIN-CONTAINING PROTEIN YPR097W"/>
    <property type="match status" value="1"/>
</dbReference>
<dbReference type="Gene3D" id="3.30.1520.10">
    <property type="entry name" value="Phox-like domain"/>
    <property type="match status" value="1"/>
</dbReference>
<feature type="domain" description="PX" evidence="2">
    <location>
        <begin position="179"/>
        <end position="289"/>
    </location>
</feature>
<dbReference type="InterPro" id="IPR036871">
    <property type="entry name" value="PX_dom_sf"/>
</dbReference>
<dbReference type="InterPro" id="IPR024554">
    <property type="entry name" value="LEC1-like_C"/>
</dbReference>
<feature type="region of interest" description="Disordered" evidence="1">
    <location>
        <begin position="751"/>
        <end position="804"/>
    </location>
</feature>
<feature type="compositionally biased region" description="Polar residues" evidence="1">
    <location>
        <begin position="137"/>
        <end position="149"/>
    </location>
</feature>
<dbReference type="SUPFAM" id="SSF64268">
    <property type="entry name" value="PX domain"/>
    <property type="match status" value="1"/>
</dbReference>
<dbReference type="FunCoup" id="A0A1X2H614">
    <property type="interactions" value="25"/>
</dbReference>
<gene>
    <name evidence="3" type="ORF">BCR43DRAFT_558151</name>
</gene>
<dbReference type="Pfam" id="PF12825">
    <property type="entry name" value="DUF3818"/>
    <property type="match status" value="1"/>
</dbReference>
<dbReference type="PROSITE" id="PS50195">
    <property type="entry name" value="PX"/>
    <property type="match status" value="1"/>
</dbReference>
<accession>A0A1X2H614</accession>
<dbReference type="CDD" id="cd06869">
    <property type="entry name" value="PX_UP2_fungi"/>
    <property type="match status" value="1"/>
</dbReference>
<dbReference type="EMBL" id="MCGN01000008">
    <property type="protein sequence ID" value="ORY93913.1"/>
    <property type="molecule type" value="Genomic_DNA"/>
</dbReference>
<evidence type="ECO:0000313" key="3">
    <source>
        <dbReference type="EMBL" id="ORY93913.1"/>
    </source>
</evidence>
<dbReference type="InParanoid" id="A0A1X2H614"/>
<dbReference type="PANTHER" id="PTHR47185">
    <property type="entry name" value="PX DOMAIN-CONTAINING PROTEIN YPR097W"/>
    <property type="match status" value="1"/>
</dbReference>
<reference evidence="3 4" key="1">
    <citation type="submission" date="2016-07" db="EMBL/GenBank/DDBJ databases">
        <title>Pervasive Adenine N6-methylation of Active Genes in Fungi.</title>
        <authorList>
            <consortium name="DOE Joint Genome Institute"/>
            <person name="Mondo S.J."/>
            <person name="Dannebaum R.O."/>
            <person name="Kuo R.C."/>
            <person name="Labutti K."/>
            <person name="Haridas S."/>
            <person name="Kuo A."/>
            <person name="Salamov A."/>
            <person name="Ahrendt S.R."/>
            <person name="Lipzen A."/>
            <person name="Sullivan W."/>
            <person name="Andreopoulos W.B."/>
            <person name="Clum A."/>
            <person name="Lindquist E."/>
            <person name="Daum C."/>
            <person name="Ramamoorthy G.K."/>
            <person name="Gryganskyi A."/>
            <person name="Culley D."/>
            <person name="Magnuson J.K."/>
            <person name="James T.Y."/>
            <person name="O'Malley M.A."/>
            <person name="Stajich J.E."/>
            <person name="Spatafora J.W."/>
            <person name="Visel A."/>
            <person name="Grigoriev I.V."/>
        </authorList>
    </citation>
    <scope>NUCLEOTIDE SEQUENCE [LARGE SCALE GENOMIC DNA]</scope>
    <source>
        <strain evidence="3 4">NRRL 2496</strain>
    </source>
</reference>
<dbReference type="GO" id="GO:0035091">
    <property type="term" value="F:phosphatidylinositol binding"/>
    <property type="evidence" value="ECO:0007669"/>
    <property type="project" value="InterPro"/>
</dbReference>